<gene>
    <name evidence="3" type="ORF">M9458_005954</name>
</gene>
<keyword evidence="2" id="KW-1133">Transmembrane helix</keyword>
<reference evidence="3 4" key="1">
    <citation type="submission" date="2024-05" db="EMBL/GenBank/DDBJ databases">
        <title>Genome sequencing and assembly of Indian major carp, Cirrhinus mrigala (Hamilton, 1822).</title>
        <authorList>
            <person name="Mohindra V."/>
            <person name="Chowdhury L.M."/>
            <person name="Lal K."/>
            <person name="Jena J.K."/>
        </authorList>
    </citation>
    <scope>NUCLEOTIDE SEQUENCE [LARGE SCALE GENOMIC DNA]</scope>
    <source>
        <strain evidence="3">CM1030</strain>
        <tissue evidence="3">Blood</tissue>
    </source>
</reference>
<dbReference type="Proteomes" id="UP001529510">
    <property type="component" value="Unassembled WGS sequence"/>
</dbReference>
<keyword evidence="2" id="KW-0812">Transmembrane</keyword>
<evidence type="ECO:0000313" key="3">
    <source>
        <dbReference type="EMBL" id="KAL0197414.1"/>
    </source>
</evidence>
<comment type="caution">
    <text evidence="3">The sequence shown here is derived from an EMBL/GenBank/DDBJ whole genome shotgun (WGS) entry which is preliminary data.</text>
</comment>
<feature type="non-terminal residue" evidence="3">
    <location>
        <position position="1"/>
    </location>
</feature>
<protein>
    <submittedName>
        <fullName evidence="3">Uncharacterized protein</fullName>
    </submittedName>
</protein>
<feature type="non-terminal residue" evidence="3">
    <location>
        <position position="79"/>
    </location>
</feature>
<feature type="region of interest" description="Disordered" evidence="1">
    <location>
        <begin position="40"/>
        <end position="79"/>
    </location>
</feature>
<evidence type="ECO:0000256" key="2">
    <source>
        <dbReference type="SAM" id="Phobius"/>
    </source>
</evidence>
<proteinExistence type="predicted"/>
<name>A0ABD0RFW4_CIRMR</name>
<dbReference type="EMBL" id="JAMKFB020000003">
    <property type="protein sequence ID" value="KAL0197414.1"/>
    <property type="molecule type" value="Genomic_DNA"/>
</dbReference>
<dbReference type="AlphaFoldDB" id="A0ABD0RFW4"/>
<evidence type="ECO:0000313" key="4">
    <source>
        <dbReference type="Proteomes" id="UP001529510"/>
    </source>
</evidence>
<keyword evidence="2" id="KW-0472">Membrane</keyword>
<keyword evidence="4" id="KW-1185">Reference proteome</keyword>
<accession>A0ABD0RFW4</accession>
<feature type="transmembrane region" description="Helical" evidence="2">
    <location>
        <begin position="12"/>
        <end position="34"/>
    </location>
</feature>
<organism evidence="3 4">
    <name type="scientific">Cirrhinus mrigala</name>
    <name type="common">Mrigala</name>
    <dbReference type="NCBI Taxonomy" id="683832"/>
    <lineage>
        <taxon>Eukaryota</taxon>
        <taxon>Metazoa</taxon>
        <taxon>Chordata</taxon>
        <taxon>Craniata</taxon>
        <taxon>Vertebrata</taxon>
        <taxon>Euteleostomi</taxon>
        <taxon>Actinopterygii</taxon>
        <taxon>Neopterygii</taxon>
        <taxon>Teleostei</taxon>
        <taxon>Ostariophysi</taxon>
        <taxon>Cypriniformes</taxon>
        <taxon>Cyprinidae</taxon>
        <taxon>Labeoninae</taxon>
        <taxon>Labeonini</taxon>
        <taxon>Cirrhinus</taxon>
    </lineage>
</organism>
<evidence type="ECO:0000256" key="1">
    <source>
        <dbReference type="SAM" id="MobiDB-lite"/>
    </source>
</evidence>
<sequence>RLLDSTKKYKFVFLLAGTEVVMSALVLAICNLLFIKKKPEPPETAIENGETAEAKNHSSTPPIEEPQKANGNAEQLEDS</sequence>